<dbReference type="InterPro" id="IPR003838">
    <property type="entry name" value="ABC3_permease_C"/>
</dbReference>
<feature type="domain" description="ABC3 transporter permease C-terminal" evidence="8">
    <location>
        <begin position="685"/>
        <end position="802"/>
    </location>
</feature>
<feature type="transmembrane region" description="Helical" evidence="7">
    <location>
        <begin position="337"/>
        <end position="355"/>
    </location>
</feature>
<dbReference type="AlphaFoldDB" id="A0A2V1K9L6"/>
<feature type="domain" description="MacB-like periplasmic core" evidence="9">
    <location>
        <begin position="18"/>
        <end position="214"/>
    </location>
</feature>
<evidence type="ECO:0000313" key="10">
    <source>
        <dbReference type="EMBL" id="PWF27000.1"/>
    </source>
</evidence>
<dbReference type="GO" id="GO:0022857">
    <property type="term" value="F:transmembrane transporter activity"/>
    <property type="evidence" value="ECO:0007669"/>
    <property type="project" value="TreeGrafter"/>
</dbReference>
<evidence type="ECO:0000256" key="2">
    <source>
        <dbReference type="ARBA" id="ARBA00022475"/>
    </source>
</evidence>
<feature type="transmembrane region" description="Helical" evidence="7">
    <location>
        <begin position="766"/>
        <end position="791"/>
    </location>
</feature>
<feature type="transmembrane region" description="Helical" evidence="7">
    <location>
        <begin position="243"/>
        <end position="268"/>
    </location>
</feature>
<evidence type="ECO:0000256" key="1">
    <source>
        <dbReference type="ARBA" id="ARBA00004651"/>
    </source>
</evidence>
<feature type="transmembrane region" description="Helical" evidence="7">
    <location>
        <begin position="296"/>
        <end position="322"/>
    </location>
</feature>
<dbReference type="PANTHER" id="PTHR30572">
    <property type="entry name" value="MEMBRANE COMPONENT OF TRANSPORTER-RELATED"/>
    <property type="match status" value="1"/>
</dbReference>
<dbReference type="Proteomes" id="UP000245283">
    <property type="component" value="Unassembled WGS sequence"/>
</dbReference>
<dbReference type="InterPro" id="IPR025857">
    <property type="entry name" value="MacB_PCD"/>
</dbReference>
<name>A0A2V1K9L6_9ACTO</name>
<dbReference type="EMBL" id="QETB01000001">
    <property type="protein sequence ID" value="PWF27000.1"/>
    <property type="molecule type" value="Genomic_DNA"/>
</dbReference>
<accession>A0A2V1K9L6</accession>
<feature type="transmembrane region" description="Helical" evidence="7">
    <location>
        <begin position="727"/>
        <end position="754"/>
    </location>
</feature>
<comment type="caution">
    <text evidence="10">The sequence shown here is derived from an EMBL/GenBank/DDBJ whole genome shotgun (WGS) entry which is preliminary data.</text>
</comment>
<proteinExistence type="inferred from homology"/>
<evidence type="ECO:0000256" key="3">
    <source>
        <dbReference type="ARBA" id="ARBA00022692"/>
    </source>
</evidence>
<dbReference type="PANTHER" id="PTHR30572:SF4">
    <property type="entry name" value="ABC TRANSPORTER PERMEASE YTRF"/>
    <property type="match status" value="1"/>
</dbReference>
<sequence length="808" mass="84494">MGELLRANIRAHSRRYMATALAVAISMAFVVVALALSSGLNASLTKSVRQQYEGVDAVVALNYDDPSERPLNEYIAVVEGVDGVDSVREFGYGYWDIRTSEGKVSPSVSVAHAQELVSGSLPSGPDQLALSQANADALGVGVGDSVTAQGAWGDEDQHTLQVSGILESSGGTTSGTDTVASAQALRAVDPTFEPNALYVAGSGELTAAIESAIDDPGVTVQSGADAMDEDLTQMQLGQGTMTVFMLVFPVIALAVAAIVVSTTFRIIFEQRRRELALLRTLGATSRQVRGMIRGETLLVGAVSSLIGIVVGAVLGSFVLVWIDVADGLSEGFAMQDLGQMAIVWIVGTLLTFLIGTRPARSVTQVSPIEALVPLDAEAAKRSHKVRVVVGTSIVAVSLAGLYFGIDMGEDIGFLVAFASGVFGFIGALLVCSVILPKVTYLFGAPFRSVVGIMARSNTVRNPERTGSTGTAIILGVTLITTMAVAAGSMRETLLTEVDSHRPYDLVATSSGISENVVDRVNGTEGVDTAVEVRGTDGTLSGNTLTLGDPAKATEDDQTVAVLAQPDLNSVAHSTVPVIESGEARVPSYLDLDSLEVCGDTQCEELAVTQDEDTDQILISPEDFDRVTDSSSIREIYVKLADDADATEVQNSLTSMDENLDVGGAAAERAMYTQMINTVLLVIVGLLAVSVLVALVGVANTLSLSVFERTRENGLLRALGLTKKQMKRMLVLEATLIAGSSAIIGVALGIFFGWVGTLAMPFDVAQTVIVIPWLQVIGVVAVAILAAIVASLMPGRKAAKISPVEALTA</sequence>
<keyword evidence="2" id="KW-1003">Cell membrane</keyword>
<evidence type="ECO:0000313" key="11">
    <source>
        <dbReference type="Proteomes" id="UP000245283"/>
    </source>
</evidence>
<feature type="transmembrane region" description="Helical" evidence="7">
    <location>
        <begin position="20"/>
        <end position="40"/>
    </location>
</feature>
<organism evidence="10 11">
    <name type="scientific">Ancrocorticia populi</name>
    <dbReference type="NCBI Taxonomy" id="2175228"/>
    <lineage>
        <taxon>Bacteria</taxon>
        <taxon>Bacillati</taxon>
        <taxon>Actinomycetota</taxon>
        <taxon>Actinomycetes</taxon>
        <taxon>Actinomycetales</taxon>
        <taxon>Actinomycetaceae</taxon>
        <taxon>Ancrocorticia</taxon>
    </lineage>
</organism>
<evidence type="ECO:0000256" key="5">
    <source>
        <dbReference type="ARBA" id="ARBA00023136"/>
    </source>
</evidence>
<keyword evidence="3 7" id="KW-0812">Transmembrane</keyword>
<evidence type="ECO:0000259" key="8">
    <source>
        <dbReference type="Pfam" id="PF02687"/>
    </source>
</evidence>
<dbReference type="Pfam" id="PF02687">
    <property type="entry name" value="FtsX"/>
    <property type="match status" value="2"/>
</dbReference>
<keyword evidence="10" id="KW-0131">Cell cycle</keyword>
<keyword evidence="4 7" id="KW-1133">Transmembrane helix</keyword>
<evidence type="ECO:0000256" key="7">
    <source>
        <dbReference type="SAM" id="Phobius"/>
    </source>
</evidence>
<feature type="transmembrane region" description="Helical" evidence="7">
    <location>
        <begin position="387"/>
        <end position="405"/>
    </location>
</feature>
<dbReference type="InterPro" id="IPR050250">
    <property type="entry name" value="Macrolide_Exporter_MacB"/>
</dbReference>
<keyword evidence="5 7" id="KW-0472">Membrane</keyword>
<protein>
    <submittedName>
        <fullName evidence="10">Cell division protein FtsX</fullName>
    </submittedName>
</protein>
<keyword evidence="11" id="KW-1185">Reference proteome</keyword>
<comment type="similarity">
    <text evidence="6">Belongs to the ABC-4 integral membrane protein family.</text>
</comment>
<dbReference type="PRINTS" id="PR01988">
    <property type="entry name" value="EXPORTERBACE"/>
</dbReference>
<feature type="transmembrane region" description="Helical" evidence="7">
    <location>
        <begin position="411"/>
        <end position="435"/>
    </location>
</feature>
<dbReference type="GO" id="GO:0005886">
    <property type="term" value="C:plasma membrane"/>
    <property type="evidence" value="ECO:0007669"/>
    <property type="project" value="UniProtKB-SubCell"/>
</dbReference>
<evidence type="ECO:0000256" key="6">
    <source>
        <dbReference type="ARBA" id="ARBA00038076"/>
    </source>
</evidence>
<dbReference type="GO" id="GO:0051301">
    <property type="term" value="P:cell division"/>
    <property type="evidence" value="ECO:0007669"/>
    <property type="project" value="UniProtKB-KW"/>
</dbReference>
<feature type="domain" description="ABC3 transporter permease C-terminal" evidence="8">
    <location>
        <begin position="247"/>
        <end position="366"/>
    </location>
</feature>
<reference evidence="11" key="1">
    <citation type="submission" date="2018-05" db="EMBL/GenBank/DDBJ databases">
        <authorList>
            <person name="Li Y."/>
        </authorList>
    </citation>
    <scope>NUCLEOTIDE SEQUENCE [LARGE SCALE GENOMIC DNA]</scope>
    <source>
        <strain evidence="11">sk1b4</strain>
    </source>
</reference>
<gene>
    <name evidence="10" type="ORF">DD236_00865</name>
</gene>
<evidence type="ECO:0000256" key="4">
    <source>
        <dbReference type="ARBA" id="ARBA00022989"/>
    </source>
</evidence>
<feature type="transmembrane region" description="Helical" evidence="7">
    <location>
        <begin position="470"/>
        <end position="489"/>
    </location>
</feature>
<dbReference type="RefSeq" id="WP_109092501.1">
    <property type="nucleotide sequence ID" value="NZ_CAMELQ010000007.1"/>
</dbReference>
<keyword evidence="10" id="KW-0132">Cell division</keyword>
<feature type="transmembrane region" description="Helical" evidence="7">
    <location>
        <begin position="678"/>
        <end position="706"/>
    </location>
</feature>
<dbReference type="InterPro" id="IPR022324">
    <property type="entry name" value="Bacilysin_exporter_BacE_put"/>
</dbReference>
<comment type="subcellular location">
    <subcellularLocation>
        <location evidence="1">Cell membrane</location>
        <topology evidence="1">Multi-pass membrane protein</topology>
    </subcellularLocation>
</comment>
<evidence type="ECO:0000259" key="9">
    <source>
        <dbReference type="Pfam" id="PF12704"/>
    </source>
</evidence>
<dbReference type="Pfam" id="PF12704">
    <property type="entry name" value="MacB_PCD"/>
    <property type="match status" value="1"/>
</dbReference>
<dbReference type="OrthoDB" id="9780560at2"/>